<feature type="compositionally biased region" description="Low complexity" evidence="1">
    <location>
        <begin position="28"/>
        <end position="44"/>
    </location>
</feature>
<comment type="caution">
    <text evidence="2">The sequence shown here is derived from an EMBL/GenBank/DDBJ whole genome shotgun (WGS) entry which is preliminary data.</text>
</comment>
<dbReference type="InterPro" id="IPR021100">
    <property type="entry name" value="N-glycosylation_EOS1"/>
</dbReference>
<sequence length="400" mass="44023">MSYRTRRTRAKSHTTLQGTPPELTFTTISSSHSPNHNSNSSSIPVLPRPSTTTSPVLRKRTSSSGLRTNRKRASSATSAAFPIQPFLFTPSSPPTVLPRNSTANLGSPPPYTPFPLTTKSRSSSHLSQNISTATFLAQYSPQRMRHAQGASSDSESELDPLDEDEDSGITTTPGQLGAGETETEADEPPTHLPTARIVPLSGPLVPPNTLEQVITPLLFEASRLLSIVPAVFGVFYNLYHSWYAPINGKITPIDYVVSALWATLTGYQCLCLTTGLFRRWKVYYPPLSTLIRLLALQAICWPATHFSLILIGHEQRPVVCWAAIGSFTSCSRAVQLWVTSNLWWEASGGGGESWRLKLGGRWGGRRWDWNEVMIKCGVPMGMCYFVMAWAEALRRELNGC</sequence>
<dbReference type="PANTHER" id="PTHR28147:SF1">
    <property type="entry name" value="N-GLYCOSYLATION PROTEIN EOS1"/>
    <property type="match status" value="1"/>
</dbReference>
<keyword evidence="3" id="KW-1185">Reference proteome</keyword>
<dbReference type="GO" id="GO:0034599">
    <property type="term" value="P:cellular response to oxidative stress"/>
    <property type="evidence" value="ECO:0007669"/>
    <property type="project" value="InterPro"/>
</dbReference>
<organism evidence="2 3">
    <name type="scientific">Multifurca ochricompacta</name>
    <dbReference type="NCBI Taxonomy" id="376703"/>
    <lineage>
        <taxon>Eukaryota</taxon>
        <taxon>Fungi</taxon>
        <taxon>Dikarya</taxon>
        <taxon>Basidiomycota</taxon>
        <taxon>Agaricomycotina</taxon>
        <taxon>Agaricomycetes</taxon>
        <taxon>Russulales</taxon>
        <taxon>Russulaceae</taxon>
        <taxon>Multifurca</taxon>
    </lineage>
</organism>
<dbReference type="EMBL" id="WTXG01000017">
    <property type="protein sequence ID" value="KAI0300637.1"/>
    <property type="molecule type" value="Genomic_DNA"/>
</dbReference>
<gene>
    <name evidence="2" type="ORF">B0F90DRAFT_1845479</name>
</gene>
<accession>A0AAD4M5P3</accession>
<dbReference type="Pfam" id="PF12326">
    <property type="entry name" value="EOS1"/>
    <property type="match status" value="1"/>
</dbReference>
<dbReference type="Proteomes" id="UP001203297">
    <property type="component" value="Unassembled WGS sequence"/>
</dbReference>
<protein>
    <submittedName>
        <fullName evidence="2">N-glycosylation protein-domain-containing protein</fullName>
    </submittedName>
</protein>
<proteinExistence type="predicted"/>
<feature type="compositionally biased region" description="Acidic residues" evidence="1">
    <location>
        <begin position="154"/>
        <end position="167"/>
    </location>
</feature>
<feature type="compositionally biased region" description="Basic residues" evidence="1">
    <location>
        <begin position="1"/>
        <end position="12"/>
    </location>
</feature>
<dbReference type="GO" id="GO:0005789">
    <property type="term" value="C:endoplasmic reticulum membrane"/>
    <property type="evidence" value="ECO:0007669"/>
    <property type="project" value="InterPro"/>
</dbReference>
<feature type="region of interest" description="Disordered" evidence="1">
    <location>
        <begin position="1"/>
        <end position="193"/>
    </location>
</feature>
<name>A0AAD4M5P3_9AGAM</name>
<dbReference type="PANTHER" id="PTHR28147">
    <property type="entry name" value="N-GLYCOSYLATION PROTEIN EOS1"/>
    <property type="match status" value="1"/>
</dbReference>
<dbReference type="AlphaFoldDB" id="A0AAD4M5P3"/>
<feature type="compositionally biased region" description="Polar residues" evidence="1">
    <location>
        <begin position="115"/>
        <end position="141"/>
    </location>
</feature>
<evidence type="ECO:0000313" key="3">
    <source>
        <dbReference type="Proteomes" id="UP001203297"/>
    </source>
</evidence>
<reference evidence="2" key="1">
    <citation type="journal article" date="2022" name="New Phytol.">
        <title>Evolutionary transition to the ectomycorrhizal habit in the genomes of a hyperdiverse lineage of mushroom-forming fungi.</title>
        <authorList>
            <person name="Looney B."/>
            <person name="Miyauchi S."/>
            <person name="Morin E."/>
            <person name="Drula E."/>
            <person name="Courty P.E."/>
            <person name="Kohler A."/>
            <person name="Kuo A."/>
            <person name="LaButti K."/>
            <person name="Pangilinan J."/>
            <person name="Lipzen A."/>
            <person name="Riley R."/>
            <person name="Andreopoulos W."/>
            <person name="He G."/>
            <person name="Johnson J."/>
            <person name="Nolan M."/>
            <person name="Tritt A."/>
            <person name="Barry K.W."/>
            <person name="Grigoriev I.V."/>
            <person name="Nagy L.G."/>
            <person name="Hibbett D."/>
            <person name="Henrissat B."/>
            <person name="Matheny P.B."/>
            <person name="Labbe J."/>
            <person name="Martin F.M."/>
        </authorList>
    </citation>
    <scope>NUCLEOTIDE SEQUENCE</scope>
    <source>
        <strain evidence="2">BPL690</strain>
    </source>
</reference>
<dbReference type="GO" id="GO:0006487">
    <property type="term" value="P:protein N-linked glycosylation"/>
    <property type="evidence" value="ECO:0007669"/>
    <property type="project" value="TreeGrafter"/>
</dbReference>
<evidence type="ECO:0000313" key="2">
    <source>
        <dbReference type="EMBL" id="KAI0300637.1"/>
    </source>
</evidence>
<evidence type="ECO:0000256" key="1">
    <source>
        <dbReference type="SAM" id="MobiDB-lite"/>
    </source>
</evidence>